<name>A0A1L8DNE8_9DIPT</name>
<reference evidence="2" key="1">
    <citation type="submission" date="2016-12" db="EMBL/GenBank/DDBJ databases">
        <title>An insight into the sialome and mialome of the sand fly, Nyssomyia neivai.</title>
        <authorList>
            <person name="Sebastian V."/>
            <person name="Goulart T.M."/>
            <person name="Oliveira W."/>
            <person name="Calvo E."/>
            <person name="Oliveira L.F."/>
            <person name="Pinto M.C."/>
            <person name="Rosselino A.M."/>
            <person name="Ribeiro J.M."/>
        </authorList>
    </citation>
    <scope>NUCLEOTIDE SEQUENCE</scope>
</reference>
<feature type="signal peptide" evidence="1">
    <location>
        <begin position="1"/>
        <end position="21"/>
    </location>
</feature>
<dbReference type="AlphaFoldDB" id="A0A1L8DNE8"/>
<sequence length="79" mass="8766">MAIVVKIILFFCILQLSCIFGKLPDGCDLVKECKVKTDPCPEWEDLLICSSPIVPYTIIDAPCKIGYKRNTAGDCRAEV</sequence>
<evidence type="ECO:0000313" key="2">
    <source>
        <dbReference type="EMBL" id="JAV07979.1"/>
    </source>
</evidence>
<feature type="chain" id="PRO_5013313032" evidence="1">
    <location>
        <begin position="22"/>
        <end position="79"/>
    </location>
</feature>
<dbReference type="EMBL" id="GFDF01006105">
    <property type="protein sequence ID" value="JAV07979.1"/>
    <property type="molecule type" value="Transcribed_RNA"/>
</dbReference>
<organism evidence="2">
    <name type="scientific">Nyssomyia neivai</name>
    <dbReference type="NCBI Taxonomy" id="330878"/>
    <lineage>
        <taxon>Eukaryota</taxon>
        <taxon>Metazoa</taxon>
        <taxon>Ecdysozoa</taxon>
        <taxon>Arthropoda</taxon>
        <taxon>Hexapoda</taxon>
        <taxon>Insecta</taxon>
        <taxon>Pterygota</taxon>
        <taxon>Neoptera</taxon>
        <taxon>Endopterygota</taxon>
        <taxon>Diptera</taxon>
        <taxon>Nematocera</taxon>
        <taxon>Psychodoidea</taxon>
        <taxon>Psychodidae</taxon>
        <taxon>Nyssomyia</taxon>
    </lineage>
</organism>
<evidence type="ECO:0000256" key="1">
    <source>
        <dbReference type="SAM" id="SignalP"/>
    </source>
</evidence>
<keyword evidence="1" id="KW-0732">Signal</keyword>
<proteinExistence type="predicted"/>
<accession>A0A1L8DNE8</accession>
<protein>
    <submittedName>
        <fullName evidence="2">Putative secreted protein</fullName>
    </submittedName>
</protein>